<evidence type="ECO:0000313" key="2">
    <source>
        <dbReference type="Proteomes" id="UP001604336"/>
    </source>
</evidence>
<sequence>MIDATKAQLVALTKQVEFLFRTQTQRINDIQATIMYENGGANHLTSDCLLLASPEQINFVLNNTHHQYNPATVRDFEIDEDNMNFGDFIAMHQTNTARYDETFEIDDDDLILGDIWKLSFTQNFCPYSYTFSSEVEANQLEHVPSITTMSEEQLSEILNNRPVIQPDEALVKEEEYVEKEKLILNEQNRKVTFNDVALIKQFSNSRLSSKIDFVIKVDEKIEVFVLVFEQCAELQSYSCEEYKFTFFRINKKWCKVNRCKQSKSSKALFKVP</sequence>
<reference evidence="2" key="1">
    <citation type="submission" date="2024-07" db="EMBL/GenBank/DDBJ databases">
        <title>Two chromosome-level genome assemblies of Korean endemic species Abeliophyllum distichum and Forsythia ovata (Oleaceae).</title>
        <authorList>
            <person name="Jang H."/>
        </authorList>
    </citation>
    <scope>NUCLEOTIDE SEQUENCE [LARGE SCALE GENOMIC DNA]</scope>
</reference>
<accession>A0ABD1UNT6</accession>
<dbReference type="EMBL" id="JBFOLK010000003">
    <property type="protein sequence ID" value="KAL2526660.1"/>
    <property type="molecule type" value="Genomic_DNA"/>
</dbReference>
<dbReference type="Proteomes" id="UP001604336">
    <property type="component" value="Unassembled WGS sequence"/>
</dbReference>
<keyword evidence="2" id="KW-1185">Reference proteome</keyword>
<name>A0ABD1UNT6_9LAMI</name>
<protein>
    <submittedName>
        <fullName evidence="1">Uncharacterized protein</fullName>
    </submittedName>
</protein>
<organism evidence="1 2">
    <name type="scientific">Abeliophyllum distichum</name>
    <dbReference type="NCBI Taxonomy" id="126358"/>
    <lineage>
        <taxon>Eukaryota</taxon>
        <taxon>Viridiplantae</taxon>
        <taxon>Streptophyta</taxon>
        <taxon>Embryophyta</taxon>
        <taxon>Tracheophyta</taxon>
        <taxon>Spermatophyta</taxon>
        <taxon>Magnoliopsida</taxon>
        <taxon>eudicotyledons</taxon>
        <taxon>Gunneridae</taxon>
        <taxon>Pentapetalae</taxon>
        <taxon>asterids</taxon>
        <taxon>lamiids</taxon>
        <taxon>Lamiales</taxon>
        <taxon>Oleaceae</taxon>
        <taxon>Forsythieae</taxon>
        <taxon>Abeliophyllum</taxon>
    </lineage>
</organism>
<dbReference type="AlphaFoldDB" id="A0ABD1UNT6"/>
<comment type="caution">
    <text evidence="1">The sequence shown here is derived from an EMBL/GenBank/DDBJ whole genome shotgun (WGS) entry which is preliminary data.</text>
</comment>
<evidence type="ECO:0000313" key="1">
    <source>
        <dbReference type="EMBL" id="KAL2526660.1"/>
    </source>
</evidence>
<proteinExistence type="predicted"/>
<gene>
    <name evidence="1" type="ORF">Adt_11714</name>
</gene>